<evidence type="ECO:0000259" key="13">
    <source>
        <dbReference type="PROSITE" id="PS00794"/>
    </source>
</evidence>
<comment type="pathway">
    <text evidence="1">Cofactor biosynthesis; tetrahydrofolate biosynthesis; 2-amino-4-hydroxy-6-hydroxymethyl-7,8-dihydropteridine diphosphate from 7,8-dihydroneopterin triphosphate: step 4/4.</text>
</comment>
<protein>
    <recommendedName>
        <fullName evidence="4">2-amino-4-hydroxy-6-hydroxymethyldihydropteridine pyrophosphokinase</fullName>
        <ecNumber evidence="3">2.7.6.3</ecNumber>
    </recommendedName>
    <alternativeName>
        <fullName evidence="11">6-hydroxymethyl-7,8-dihydropterin pyrophosphokinase</fullName>
    </alternativeName>
    <alternativeName>
        <fullName evidence="12">7,8-dihydro-6-hydroxymethylpterin-pyrophosphokinase</fullName>
    </alternativeName>
</protein>
<dbReference type="GO" id="GO:0016301">
    <property type="term" value="F:kinase activity"/>
    <property type="evidence" value="ECO:0007669"/>
    <property type="project" value="UniProtKB-KW"/>
</dbReference>
<dbReference type="GO" id="GO:0003848">
    <property type="term" value="F:2-amino-4-hydroxy-6-hydroxymethyldihydropteridine diphosphokinase activity"/>
    <property type="evidence" value="ECO:0007669"/>
    <property type="project" value="UniProtKB-EC"/>
</dbReference>
<dbReference type="InterPro" id="IPR035907">
    <property type="entry name" value="Hppk_sf"/>
</dbReference>
<evidence type="ECO:0000256" key="9">
    <source>
        <dbReference type="ARBA" id="ARBA00022909"/>
    </source>
</evidence>
<reference evidence="14 15" key="1">
    <citation type="submission" date="2017-02" db="EMBL/GenBank/DDBJ databases">
        <authorList>
            <person name="Peterson S.W."/>
        </authorList>
    </citation>
    <scope>NUCLEOTIDE SEQUENCE [LARGE SCALE GENOMIC DNA]</scope>
    <source>
        <strain evidence="14 15">DSM 18034</strain>
    </source>
</reference>
<dbReference type="GO" id="GO:0046654">
    <property type="term" value="P:tetrahydrofolate biosynthetic process"/>
    <property type="evidence" value="ECO:0007669"/>
    <property type="project" value="UniProtKB-UniPathway"/>
</dbReference>
<evidence type="ECO:0000256" key="6">
    <source>
        <dbReference type="ARBA" id="ARBA00022741"/>
    </source>
</evidence>
<dbReference type="PANTHER" id="PTHR43071:SF1">
    <property type="entry name" value="2-AMINO-4-HYDROXY-6-HYDROXYMETHYLDIHYDROPTERIDINE PYROPHOSPHOKINASE"/>
    <property type="match status" value="1"/>
</dbReference>
<keyword evidence="15" id="KW-1185">Reference proteome</keyword>
<evidence type="ECO:0000256" key="12">
    <source>
        <dbReference type="ARBA" id="ARBA00033413"/>
    </source>
</evidence>
<organism evidence="14 15">
    <name type="scientific">Desulfobaculum bizertense DSM 18034</name>
    <dbReference type="NCBI Taxonomy" id="1121442"/>
    <lineage>
        <taxon>Bacteria</taxon>
        <taxon>Pseudomonadati</taxon>
        <taxon>Thermodesulfobacteriota</taxon>
        <taxon>Desulfovibrionia</taxon>
        <taxon>Desulfovibrionales</taxon>
        <taxon>Desulfovibrionaceae</taxon>
        <taxon>Desulfobaculum</taxon>
    </lineage>
</organism>
<dbReference type="UniPathway" id="UPA00077">
    <property type="reaction ID" value="UER00155"/>
</dbReference>
<dbReference type="Proteomes" id="UP000189733">
    <property type="component" value="Unassembled WGS sequence"/>
</dbReference>
<dbReference type="CDD" id="cd00483">
    <property type="entry name" value="HPPK"/>
    <property type="match status" value="1"/>
</dbReference>
<keyword evidence="8" id="KW-0067">ATP-binding</keyword>
<dbReference type="SUPFAM" id="SSF55083">
    <property type="entry name" value="6-hydroxymethyl-7,8-dihydropterin pyrophosphokinase, HPPK"/>
    <property type="match status" value="1"/>
</dbReference>
<dbReference type="InterPro" id="IPR000550">
    <property type="entry name" value="Hppk"/>
</dbReference>
<evidence type="ECO:0000256" key="11">
    <source>
        <dbReference type="ARBA" id="ARBA00029766"/>
    </source>
</evidence>
<evidence type="ECO:0000256" key="10">
    <source>
        <dbReference type="ARBA" id="ARBA00029409"/>
    </source>
</evidence>
<evidence type="ECO:0000313" key="15">
    <source>
        <dbReference type="Proteomes" id="UP000189733"/>
    </source>
</evidence>
<evidence type="ECO:0000313" key="14">
    <source>
        <dbReference type="EMBL" id="SKA71176.1"/>
    </source>
</evidence>
<keyword evidence="6" id="KW-0547">Nucleotide-binding</keyword>
<dbReference type="GO" id="GO:0046656">
    <property type="term" value="P:folic acid biosynthetic process"/>
    <property type="evidence" value="ECO:0007669"/>
    <property type="project" value="UniProtKB-KW"/>
</dbReference>
<evidence type="ECO:0000256" key="5">
    <source>
        <dbReference type="ARBA" id="ARBA00022679"/>
    </source>
</evidence>
<proteinExistence type="inferred from homology"/>
<feature type="domain" description="7,8-dihydro-6-hydroxymethylpterin-pyrophosphokinase" evidence="13">
    <location>
        <begin position="93"/>
        <end position="104"/>
    </location>
</feature>
<sequence>MTEAFICLGSNLGNPEQNLTDALERIENEEGIRIKTLSSVYFTEPQNVKEQPWFANRVACLECDEHLSATELLKILLRIEIELGRDRSGAAVRFGPRMIDLDILFFGQDVVTSELLTLPHPRMTERAFVLVPLAEIASDMALPGKKILVREALNALSYRVDGQKIWQDE</sequence>
<comment type="similarity">
    <text evidence="2">Belongs to the HPPK family.</text>
</comment>
<gene>
    <name evidence="14" type="ORF">SAMN02745702_01428</name>
</gene>
<evidence type="ECO:0000256" key="8">
    <source>
        <dbReference type="ARBA" id="ARBA00022840"/>
    </source>
</evidence>
<evidence type="ECO:0000256" key="3">
    <source>
        <dbReference type="ARBA" id="ARBA00013253"/>
    </source>
</evidence>
<dbReference type="Pfam" id="PF01288">
    <property type="entry name" value="HPPK"/>
    <property type="match status" value="1"/>
</dbReference>
<accession>A0A1T4W1P8</accession>
<dbReference type="OrthoDB" id="9808041at2"/>
<dbReference type="PANTHER" id="PTHR43071">
    <property type="entry name" value="2-AMINO-4-HYDROXY-6-HYDROXYMETHYLDIHYDROPTERIDINE PYROPHOSPHOKINASE"/>
    <property type="match status" value="1"/>
</dbReference>
<evidence type="ECO:0000256" key="2">
    <source>
        <dbReference type="ARBA" id="ARBA00005810"/>
    </source>
</evidence>
<dbReference type="EMBL" id="FUYA01000004">
    <property type="protein sequence ID" value="SKA71176.1"/>
    <property type="molecule type" value="Genomic_DNA"/>
</dbReference>
<evidence type="ECO:0000256" key="1">
    <source>
        <dbReference type="ARBA" id="ARBA00005051"/>
    </source>
</evidence>
<dbReference type="PROSITE" id="PS00794">
    <property type="entry name" value="HPPK"/>
    <property type="match status" value="1"/>
</dbReference>
<keyword evidence="5" id="KW-0808">Transferase</keyword>
<dbReference type="NCBIfam" id="TIGR01498">
    <property type="entry name" value="folK"/>
    <property type="match status" value="1"/>
</dbReference>
<keyword evidence="7 14" id="KW-0418">Kinase</keyword>
<dbReference type="GO" id="GO:0005524">
    <property type="term" value="F:ATP binding"/>
    <property type="evidence" value="ECO:0007669"/>
    <property type="project" value="UniProtKB-KW"/>
</dbReference>
<comment type="function">
    <text evidence="10">Catalyzes the transfer of pyrophosphate from adenosine triphosphate (ATP) to 6-hydroxymethyl-7,8-dihydropterin, an enzymatic step in folate biosynthesis pathway.</text>
</comment>
<name>A0A1T4W1P8_9BACT</name>
<dbReference type="Gene3D" id="3.30.70.560">
    <property type="entry name" value="7,8-Dihydro-6-hydroxymethylpterin-pyrophosphokinase HPPK"/>
    <property type="match status" value="1"/>
</dbReference>
<dbReference type="STRING" id="1121442.SAMN02745702_01428"/>
<evidence type="ECO:0000256" key="4">
    <source>
        <dbReference type="ARBA" id="ARBA00016218"/>
    </source>
</evidence>
<dbReference type="AlphaFoldDB" id="A0A1T4W1P8"/>
<dbReference type="EC" id="2.7.6.3" evidence="3"/>
<dbReference type="RefSeq" id="WP_078684721.1">
    <property type="nucleotide sequence ID" value="NZ_FUYA01000004.1"/>
</dbReference>
<evidence type="ECO:0000256" key="7">
    <source>
        <dbReference type="ARBA" id="ARBA00022777"/>
    </source>
</evidence>
<keyword evidence="9" id="KW-0289">Folate biosynthesis</keyword>